<dbReference type="GeneID" id="25478342"/>
<gene>
    <name evidence="1" type="ORF">ENH_00082130</name>
</gene>
<evidence type="ECO:0000313" key="1">
    <source>
        <dbReference type="EMBL" id="CDJ69994.1"/>
    </source>
</evidence>
<organism evidence="1 2">
    <name type="scientific">Eimeria necatrix</name>
    <dbReference type="NCBI Taxonomy" id="51315"/>
    <lineage>
        <taxon>Eukaryota</taxon>
        <taxon>Sar</taxon>
        <taxon>Alveolata</taxon>
        <taxon>Apicomplexa</taxon>
        <taxon>Conoidasida</taxon>
        <taxon>Coccidia</taxon>
        <taxon>Eucoccidiorida</taxon>
        <taxon>Eimeriorina</taxon>
        <taxon>Eimeriidae</taxon>
        <taxon>Eimeria</taxon>
    </lineage>
</organism>
<reference evidence="1" key="1">
    <citation type="submission" date="2013-10" db="EMBL/GenBank/DDBJ databases">
        <title>Genomic analysis of the causative agents of coccidiosis in chickens.</title>
        <authorList>
            <person name="Reid A.J."/>
            <person name="Blake D."/>
            <person name="Billington K."/>
            <person name="Browne H."/>
            <person name="Dunn M."/>
            <person name="Hung S."/>
            <person name="Kawahara F."/>
            <person name="Miranda-Saavedra D."/>
            <person name="Mourier T."/>
            <person name="Nagra H."/>
            <person name="Otto T.D."/>
            <person name="Rawlings N."/>
            <person name="Sanchez A."/>
            <person name="Sanders M."/>
            <person name="Subramaniam C."/>
            <person name="Tay Y."/>
            <person name="Dear P."/>
            <person name="Doerig C."/>
            <person name="Gruber A."/>
            <person name="Parkinson J."/>
            <person name="Shirley M."/>
            <person name="Wan K.L."/>
            <person name="Berriman M."/>
            <person name="Tomley F."/>
            <person name="Pain A."/>
        </authorList>
    </citation>
    <scope>NUCLEOTIDE SEQUENCE [LARGE SCALE GENOMIC DNA]</scope>
    <source>
        <strain evidence="1">Houghton</strain>
    </source>
</reference>
<sequence>MVAEGAAGEAEVPKAVIAIVGKVGRKAPKLNSSGVFKLCILQT</sequence>
<dbReference type="AlphaFoldDB" id="U6N3W3"/>
<proteinExistence type="predicted"/>
<evidence type="ECO:0000313" key="2">
    <source>
        <dbReference type="Proteomes" id="UP000030754"/>
    </source>
</evidence>
<keyword evidence="2" id="KW-1185">Reference proteome</keyword>
<accession>U6N3W3</accession>
<reference evidence="1" key="2">
    <citation type="submission" date="2013-10" db="EMBL/GenBank/DDBJ databases">
        <authorList>
            <person name="Aslett M."/>
        </authorList>
    </citation>
    <scope>NUCLEOTIDE SEQUENCE [LARGE SCALE GENOMIC DNA]</scope>
    <source>
        <strain evidence="1">Houghton</strain>
    </source>
</reference>
<dbReference type="EMBL" id="HG725847">
    <property type="protein sequence ID" value="CDJ69994.1"/>
    <property type="molecule type" value="Genomic_DNA"/>
</dbReference>
<dbReference type="RefSeq" id="XP_013438460.1">
    <property type="nucleotide sequence ID" value="XM_013583006.1"/>
</dbReference>
<name>U6N3W3_9EIME</name>
<dbReference type="Proteomes" id="UP000030754">
    <property type="component" value="Unassembled WGS sequence"/>
</dbReference>
<protein>
    <submittedName>
        <fullName evidence="1">Uncharacterized protein</fullName>
    </submittedName>
</protein>
<dbReference type="VEuPathDB" id="ToxoDB:ENH_00082130"/>